<dbReference type="GO" id="GO:0016020">
    <property type="term" value="C:membrane"/>
    <property type="evidence" value="ECO:0007669"/>
    <property type="project" value="GOC"/>
</dbReference>
<dbReference type="InterPro" id="IPR020892">
    <property type="entry name" value="Cyclophilin-type_PPIase_CS"/>
</dbReference>
<keyword evidence="6" id="KW-0378">Hydrolase</keyword>
<dbReference type="PRINTS" id="PR00153">
    <property type="entry name" value="CSAPPISMRASE"/>
</dbReference>
<dbReference type="InterPro" id="IPR002130">
    <property type="entry name" value="Cyclophilin-type_PPIase_dom"/>
</dbReference>
<evidence type="ECO:0000256" key="8">
    <source>
        <dbReference type="ARBA" id="ARBA00023136"/>
    </source>
</evidence>
<dbReference type="GO" id="GO:0009245">
    <property type="term" value="P:lipid A biosynthetic process"/>
    <property type="evidence" value="ECO:0007669"/>
    <property type="project" value="UniProtKB-KW"/>
</dbReference>
<dbReference type="GO" id="GO:0008758">
    <property type="term" value="F:UDP-2,3-diacylglucosamine hydrolase activity"/>
    <property type="evidence" value="ECO:0007669"/>
    <property type="project" value="TreeGrafter"/>
</dbReference>
<dbReference type="InterPro" id="IPR043461">
    <property type="entry name" value="LpxH-like"/>
</dbReference>
<dbReference type="PROSITE" id="PS50072">
    <property type="entry name" value="CSA_PPIASE_2"/>
    <property type="match status" value="1"/>
</dbReference>
<evidence type="ECO:0000313" key="11">
    <source>
        <dbReference type="EMBL" id="CAD7651580.1"/>
    </source>
</evidence>
<accession>A0A7R9M158</accession>
<dbReference type="GO" id="GO:0005737">
    <property type="term" value="C:cytoplasm"/>
    <property type="evidence" value="ECO:0007669"/>
    <property type="project" value="InterPro"/>
</dbReference>
<evidence type="ECO:0000313" key="12">
    <source>
        <dbReference type="Proteomes" id="UP000728032"/>
    </source>
</evidence>
<keyword evidence="5" id="KW-0479">Metal-binding</keyword>
<dbReference type="GO" id="GO:0006457">
    <property type="term" value="P:protein folding"/>
    <property type="evidence" value="ECO:0007669"/>
    <property type="project" value="InterPro"/>
</dbReference>
<gene>
    <name evidence="11" type="ORF">ONB1V03_LOCUS8371</name>
</gene>
<name>A0A7R9M158_9ACAR</name>
<reference evidence="11" key="1">
    <citation type="submission" date="2020-11" db="EMBL/GenBank/DDBJ databases">
        <authorList>
            <person name="Tran Van P."/>
        </authorList>
    </citation>
    <scope>NUCLEOTIDE SEQUENCE</scope>
</reference>
<dbReference type="PANTHER" id="PTHR34990">
    <property type="entry name" value="UDP-2,3-DIACYLGLUCOSAMINE HYDROLASE-RELATED"/>
    <property type="match status" value="1"/>
</dbReference>
<keyword evidence="12" id="KW-1185">Reference proteome</keyword>
<dbReference type="NCBIfam" id="TIGR01854">
    <property type="entry name" value="lipid_A_lpxH"/>
    <property type="match status" value="1"/>
</dbReference>
<dbReference type="HAMAP" id="MF_00575">
    <property type="entry name" value="LpxH"/>
    <property type="match status" value="1"/>
</dbReference>
<dbReference type="InterPro" id="IPR004843">
    <property type="entry name" value="Calcineurin-like_PHP"/>
</dbReference>
<dbReference type="InterPro" id="IPR029052">
    <property type="entry name" value="Metallo-depent_PP-like"/>
</dbReference>
<dbReference type="SUPFAM" id="SSF56300">
    <property type="entry name" value="Metallo-dependent phosphatases"/>
    <property type="match status" value="1"/>
</dbReference>
<keyword evidence="8" id="KW-0472">Membrane</keyword>
<dbReference type="SUPFAM" id="SSF50891">
    <property type="entry name" value="Cyclophilin-like"/>
    <property type="match status" value="1"/>
</dbReference>
<dbReference type="PROSITE" id="PS00170">
    <property type="entry name" value="CSA_PPIASE_1"/>
    <property type="match status" value="1"/>
</dbReference>
<evidence type="ECO:0000256" key="1">
    <source>
        <dbReference type="ARBA" id="ARBA00022475"/>
    </source>
</evidence>
<protein>
    <recommendedName>
        <fullName evidence="10">PPIase cyclophilin-type domain-containing protein</fullName>
    </recommendedName>
</protein>
<dbReference type="AlphaFoldDB" id="A0A7R9M158"/>
<dbReference type="Pfam" id="PF00160">
    <property type="entry name" value="Pro_isomerase"/>
    <property type="match status" value="1"/>
</dbReference>
<keyword evidence="3" id="KW-0997">Cell inner membrane</keyword>
<dbReference type="CDD" id="cd01920">
    <property type="entry name" value="cyclophilin_EcCYP_like"/>
    <property type="match status" value="1"/>
</dbReference>
<keyword evidence="4" id="KW-0441">Lipid A biosynthesis</keyword>
<evidence type="ECO:0000256" key="3">
    <source>
        <dbReference type="ARBA" id="ARBA00022519"/>
    </source>
</evidence>
<feature type="non-terminal residue" evidence="11">
    <location>
        <position position="395"/>
    </location>
</feature>
<dbReference type="PANTHER" id="PTHR34990:SF1">
    <property type="entry name" value="UDP-2,3-DIACYLGLUCOSAMINE HYDROLASE"/>
    <property type="match status" value="1"/>
</dbReference>
<evidence type="ECO:0000256" key="9">
    <source>
        <dbReference type="ARBA" id="ARBA00023211"/>
    </source>
</evidence>
<evidence type="ECO:0000256" key="6">
    <source>
        <dbReference type="ARBA" id="ARBA00022801"/>
    </source>
</evidence>
<dbReference type="Proteomes" id="UP000728032">
    <property type="component" value="Unassembled WGS sequence"/>
</dbReference>
<dbReference type="OrthoDB" id="10259919at2759"/>
<dbReference type="CDD" id="cd07398">
    <property type="entry name" value="MPP_YbbF-LpxH"/>
    <property type="match status" value="1"/>
</dbReference>
<sequence>MSFPQVELNTNKGRIVLELNSEKAPKTVANFLEYVRDGFYDGVIFHRVIDGFMIQGGGMDENFKEKTTRDSIENEADNGLSNDEGTIAMARTQAPHSASAQFFINVKNNSFLNHTGKTAQGWGYAVFGKVTEGLDIVEAIKGVRTGNRVTYLFIADLHLSPEHPRLVRGFFDLLEHYKYQNTQLFILGDWFNAWIGDDYTAPWLDEIIEHLKQFSLQAGNQIYFQVGNRDFALGQTFLNQFNGKLLPEFYTFSIGEKKFRLEHGDALCTDDISYQRFKKIIRNPIVLGLLKSTPLGFRQKLANGFRKKSRESQQNKSYEIMDVNQQAVEKAVNNVDLLVHGHTHRPEIHDVNGKARIVLGDWREKTSEAMILEVDENADWKFIRWTISDKNHFTH</sequence>
<dbReference type="GO" id="GO:0046872">
    <property type="term" value="F:metal ion binding"/>
    <property type="evidence" value="ECO:0007669"/>
    <property type="project" value="UniProtKB-KW"/>
</dbReference>
<organism evidence="11">
    <name type="scientific">Oppiella nova</name>
    <dbReference type="NCBI Taxonomy" id="334625"/>
    <lineage>
        <taxon>Eukaryota</taxon>
        <taxon>Metazoa</taxon>
        <taxon>Ecdysozoa</taxon>
        <taxon>Arthropoda</taxon>
        <taxon>Chelicerata</taxon>
        <taxon>Arachnida</taxon>
        <taxon>Acari</taxon>
        <taxon>Acariformes</taxon>
        <taxon>Sarcoptiformes</taxon>
        <taxon>Oribatida</taxon>
        <taxon>Brachypylina</taxon>
        <taxon>Oppioidea</taxon>
        <taxon>Oppiidae</taxon>
        <taxon>Oppiella</taxon>
    </lineage>
</organism>
<dbReference type="EMBL" id="OC919582">
    <property type="protein sequence ID" value="CAD7651580.1"/>
    <property type="molecule type" value="Genomic_DNA"/>
</dbReference>
<keyword evidence="1" id="KW-1003">Cell membrane</keyword>
<proteinExistence type="inferred from homology"/>
<keyword evidence="2" id="KW-0444">Lipid biosynthesis</keyword>
<dbReference type="NCBIfam" id="NF003743">
    <property type="entry name" value="PRK05340.1"/>
    <property type="match status" value="1"/>
</dbReference>
<evidence type="ECO:0000256" key="5">
    <source>
        <dbReference type="ARBA" id="ARBA00022723"/>
    </source>
</evidence>
<dbReference type="Gene3D" id="3.60.21.10">
    <property type="match status" value="1"/>
</dbReference>
<dbReference type="Gene3D" id="2.40.100.10">
    <property type="entry name" value="Cyclophilin-like"/>
    <property type="match status" value="1"/>
</dbReference>
<evidence type="ECO:0000259" key="10">
    <source>
        <dbReference type="PROSITE" id="PS50072"/>
    </source>
</evidence>
<evidence type="ECO:0000256" key="2">
    <source>
        <dbReference type="ARBA" id="ARBA00022516"/>
    </source>
</evidence>
<dbReference type="GO" id="GO:0003755">
    <property type="term" value="F:peptidyl-prolyl cis-trans isomerase activity"/>
    <property type="evidence" value="ECO:0007669"/>
    <property type="project" value="InterPro"/>
</dbReference>
<keyword evidence="9" id="KW-0464">Manganese</keyword>
<dbReference type="Pfam" id="PF00149">
    <property type="entry name" value="Metallophos"/>
    <property type="match status" value="1"/>
</dbReference>
<feature type="domain" description="PPIase cyclophilin-type" evidence="10">
    <location>
        <begin position="2"/>
        <end position="167"/>
    </location>
</feature>
<evidence type="ECO:0000256" key="4">
    <source>
        <dbReference type="ARBA" id="ARBA00022556"/>
    </source>
</evidence>
<dbReference type="InterPro" id="IPR010138">
    <property type="entry name" value="UDP-diacylglucosamine_Hdrlase"/>
</dbReference>
<evidence type="ECO:0000256" key="7">
    <source>
        <dbReference type="ARBA" id="ARBA00023098"/>
    </source>
</evidence>
<dbReference type="EMBL" id="CAJPVJ010004757">
    <property type="protein sequence ID" value="CAG2168887.1"/>
    <property type="molecule type" value="Genomic_DNA"/>
</dbReference>
<keyword evidence="7" id="KW-0443">Lipid metabolism</keyword>
<dbReference type="InterPro" id="IPR029000">
    <property type="entry name" value="Cyclophilin-like_dom_sf"/>
</dbReference>